<dbReference type="AlphaFoldDB" id="A0A561P0U0"/>
<gene>
    <name evidence="2" type="ORF">FHW36_11840</name>
</gene>
<keyword evidence="1" id="KW-0472">Membrane</keyword>
<feature type="transmembrane region" description="Helical" evidence="1">
    <location>
        <begin position="47"/>
        <end position="70"/>
    </location>
</feature>
<comment type="caution">
    <text evidence="2">The sequence shown here is derived from an EMBL/GenBank/DDBJ whole genome shotgun (WGS) entry which is preliminary data.</text>
</comment>
<feature type="transmembrane region" description="Helical" evidence="1">
    <location>
        <begin position="17"/>
        <end position="35"/>
    </location>
</feature>
<name>A0A561P0U0_9BACT</name>
<evidence type="ECO:0000313" key="2">
    <source>
        <dbReference type="EMBL" id="TWF31746.1"/>
    </source>
</evidence>
<keyword evidence="1" id="KW-0812">Transmembrane</keyword>
<proteinExistence type="predicted"/>
<keyword evidence="3" id="KW-1185">Reference proteome</keyword>
<protein>
    <submittedName>
        <fullName evidence="2">Uncharacterized protein</fullName>
    </submittedName>
</protein>
<evidence type="ECO:0000313" key="3">
    <source>
        <dbReference type="Proteomes" id="UP000320811"/>
    </source>
</evidence>
<reference evidence="2 3" key="1">
    <citation type="submission" date="2019-06" db="EMBL/GenBank/DDBJ databases">
        <title>Sorghum-associated microbial communities from plants grown in Nebraska, USA.</title>
        <authorList>
            <person name="Schachtman D."/>
        </authorList>
    </citation>
    <scope>NUCLEOTIDE SEQUENCE [LARGE SCALE GENOMIC DNA]</scope>
    <source>
        <strain evidence="2 3">1209</strain>
    </source>
</reference>
<evidence type="ECO:0000256" key="1">
    <source>
        <dbReference type="SAM" id="Phobius"/>
    </source>
</evidence>
<accession>A0A561P0U0</accession>
<dbReference type="RefSeq" id="WP_145675300.1">
    <property type="nucleotide sequence ID" value="NZ_VIWO01000018.1"/>
</dbReference>
<keyword evidence="1" id="KW-1133">Transmembrane helix</keyword>
<dbReference type="EMBL" id="VIWO01000018">
    <property type="protein sequence ID" value="TWF31746.1"/>
    <property type="molecule type" value="Genomic_DNA"/>
</dbReference>
<dbReference type="Proteomes" id="UP000320811">
    <property type="component" value="Unassembled WGS sequence"/>
</dbReference>
<organism evidence="2 3">
    <name type="scientific">Chitinophaga polysaccharea</name>
    <dbReference type="NCBI Taxonomy" id="1293035"/>
    <lineage>
        <taxon>Bacteria</taxon>
        <taxon>Pseudomonadati</taxon>
        <taxon>Bacteroidota</taxon>
        <taxon>Chitinophagia</taxon>
        <taxon>Chitinophagales</taxon>
        <taxon>Chitinophagaceae</taxon>
        <taxon>Chitinophaga</taxon>
    </lineage>
</organism>
<sequence>MILLDAKQIITQIADNYIGPTVGICMVMGVAYAILHNWDRYKDDFKAAIVGLSLYALYGLLGAAVIVAVVEAYRNLKLY</sequence>